<reference evidence="1" key="2">
    <citation type="journal article" date="2021" name="Microbiome">
        <title>Successional dynamics and alternative stable states in a saline activated sludge microbial community over 9 years.</title>
        <authorList>
            <person name="Wang Y."/>
            <person name="Ye J."/>
            <person name="Ju F."/>
            <person name="Liu L."/>
            <person name="Boyd J.A."/>
            <person name="Deng Y."/>
            <person name="Parks D.H."/>
            <person name="Jiang X."/>
            <person name="Yin X."/>
            <person name="Woodcroft B.J."/>
            <person name="Tyson G.W."/>
            <person name="Hugenholtz P."/>
            <person name="Polz M.F."/>
            <person name="Zhang T."/>
        </authorList>
    </citation>
    <scope>NUCLEOTIDE SEQUENCE</scope>
    <source>
        <strain evidence="1">HKST-UBA14</strain>
    </source>
</reference>
<dbReference type="AlphaFoldDB" id="A0A955RJ25"/>
<name>A0A955RJ25_9BACT</name>
<accession>A0A955RJ25</accession>
<organism evidence="1 2">
    <name type="scientific">Candidatus Dojkabacteria bacterium</name>
    <dbReference type="NCBI Taxonomy" id="2099670"/>
    <lineage>
        <taxon>Bacteria</taxon>
        <taxon>Candidatus Dojkabacteria</taxon>
    </lineage>
</organism>
<dbReference type="Proteomes" id="UP000783287">
    <property type="component" value="Unassembled WGS sequence"/>
</dbReference>
<dbReference type="SUPFAM" id="SSF55486">
    <property type="entry name" value="Metalloproteases ('zincins'), catalytic domain"/>
    <property type="match status" value="1"/>
</dbReference>
<dbReference type="CDD" id="cd12952">
    <property type="entry name" value="MMP_ACEL2062"/>
    <property type="match status" value="1"/>
</dbReference>
<reference evidence="1" key="1">
    <citation type="submission" date="2020-04" db="EMBL/GenBank/DDBJ databases">
        <authorList>
            <person name="Zhang T."/>
        </authorList>
    </citation>
    <scope>NUCLEOTIDE SEQUENCE</scope>
    <source>
        <strain evidence="1">HKST-UBA14</strain>
    </source>
</reference>
<dbReference type="Pfam" id="PF06262">
    <property type="entry name" value="Zincin_1"/>
    <property type="match status" value="1"/>
</dbReference>
<dbReference type="Gene3D" id="3.30.2010.20">
    <property type="match status" value="1"/>
</dbReference>
<evidence type="ECO:0000313" key="1">
    <source>
        <dbReference type="EMBL" id="MCA9383338.1"/>
    </source>
</evidence>
<gene>
    <name evidence="1" type="ORF">KC909_03160</name>
</gene>
<dbReference type="InterPro" id="IPR010428">
    <property type="entry name" value="Zincin_1"/>
</dbReference>
<protein>
    <submittedName>
        <fullName evidence="1">Metallopeptidase family protein</fullName>
    </submittedName>
</protein>
<proteinExistence type="predicted"/>
<sequence>MNDEYFSQIVNRGYQNIPEEFRQQMDNVAITIADFPSAEQVRKLQLRPHTTLFGLYEGVPLPKRSNYSGAIPDKITIFKYPILRASRSLDEFIQRVEDTVWHEVAHFFGMNEEEVRDAEKRRDRLR</sequence>
<evidence type="ECO:0000313" key="2">
    <source>
        <dbReference type="Proteomes" id="UP000783287"/>
    </source>
</evidence>
<comment type="caution">
    <text evidence="1">The sequence shown here is derived from an EMBL/GenBank/DDBJ whole genome shotgun (WGS) entry which is preliminary data.</text>
</comment>
<dbReference type="EMBL" id="JAGQLK010000057">
    <property type="protein sequence ID" value="MCA9383338.1"/>
    <property type="molecule type" value="Genomic_DNA"/>
</dbReference>
<dbReference type="InterPro" id="IPR038555">
    <property type="entry name" value="Zincin_1_sf"/>
</dbReference>